<sequence length="260" mass="29418">MESFDVDMSSLKAPSQIASYECDDCPGTETLTVESLGLGEEEEEVTFAIWEHGDIIRKSASKDNFLKDVRHWVKKAIPHSYISKIQREGIAEAKISAQQTNVLVLHFDFVENWSSKENECAIVKPVVGIQSRHYWLVKNVAYMGCTIKEKIEKVETHGQAKIHYSINDFQVGQFVGCVYNQNWWMGQITGISQELQDITVLFMHPRGPAKGFQWPEESGKKKDECPVPLGNVLLAVRNPTLLGPSARLHTFEKAKLIKIQ</sequence>
<comment type="caution">
    <text evidence="1">The sequence shown here is derived from an EMBL/GenBank/DDBJ whole genome shotgun (WGS) entry which is preliminary data.</text>
</comment>
<name>A0ABQ9G6G8_9NEOP</name>
<keyword evidence="2" id="KW-1185">Reference proteome</keyword>
<evidence type="ECO:0000313" key="2">
    <source>
        <dbReference type="Proteomes" id="UP001159363"/>
    </source>
</evidence>
<evidence type="ECO:0000313" key="1">
    <source>
        <dbReference type="EMBL" id="KAJ8868042.1"/>
    </source>
</evidence>
<accession>A0ABQ9G6G8</accession>
<dbReference type="EMBL" id="JARBHB010000015">
    <property type="protein sequence ID" value="KAJ8868042.1"/>
    <property type="molecule type" value="Genomic_DNA"/>
</dbReference>
<organism evidence="1 2">
    <name type="scientific">Dryococelus australis</name>
    <dbReference type="NCBI Taxonomy" id="614101"/>
    <lineage>
        <taxon>Eukaryota</taxon>
        <taxon>Metazoa</taxon>
        <taxon>Ecdysozoa</taxon>
        <taxon>Arthropoda</taxon>
        <taxon>Hexapoda</taxon>
        <taxon>Insecta</taxon>
        <taxon>Pterygota</taxon>
        <taxon>Neoptera</taxon>
        <taxon>Polyneoptera</taxon>
        <taxon>Phasmatodea</taxon>
        <taxon>Verophasmatodea</taxon>
        <taxon>Anareolatae</taxon>
        <taxon>Phasmatidae</taxon>
        <taxon>Eurycanthinae</taxon>
        <taxon>Dryococelus</taxon>
    </lineage>
</organism>
<reference evidence="1 2" key="1">
    <citation type="submission" date="2023-02" db="EMBL/GenBank/DDBJ databases">
        <title>LHISI_Scaffold_Assembly.</title>
        <authorList>
            <person name="Stuart O.P."/>
            <person name="Cleave R."/>
            <person name="Magrath M.J.L."/>
            <person name="Mikheyev A.S."/>
        </authorList>
    </citation>
    <scope>NUCLEOTIDE SEQUENCE [LARGE SCALE GENOMIC DNA]</scope>
    <source>
        <strain evidence="1">Daus_M_001</strain>
        <tissue evidence="1">Leg muscle</tissue>
    </source>
</reference>
<gene>
    <name evidence="1" type="ORF">PR048_031851</name>
</gene>
<proteinExistence type="predicted"/>
<protein>
    <submittedName>
        <fullName evidence="1">Uncharacterized protein</fullName>
    </submittedName>
</protein>
<dbReference type="Proteomes" id="UP001159363">
    <property type="component" value="Chromosome 14"/>
</dbReference>